<accession>A0A8H5D5V4</accession>
<dbReference type="AlphaFoldDB" id="A0A8H5D5V4"/>
<dbReference type="Proteomes" id="UP000559027">
    <property type="component" value="Unassembled WGS sequence"/>
</dbReference>
<dbReference type="EMBL" id="JAACJO010000009">
    <property type="protein sequence ID" value="KAF5354171.1"/>
    <property type="molecule type" value="Genomic_DNA"/>
</dbReference>
<dbReference type="OrthoDB" id="3110754at2759"/>
<reference evidence="1 2" key="1">
    <citation type="journal article" date="2020" name="ISME J.">
        <title>Uncovering the hidden diversity of litter-decomposition mechanisms in mushroom-forming fungi.</title>
        <authorList>
            <person name="Floudas D."/>
            <person name="Bentzer J."/>
            <person name="Ahren D."/>
            <person name="Johansson T."/>
            <person name="Persson P."/>
            <person name="Tunlid A."/>
        </authorList>
    </citation>
    <scope>NUCLEOTIDE SEQUENCE [LARGE SCALE GENOMIC DNA]</scope>
    <source>
        <strain evidence="1 2">CBS 146.42</strain>
    </source>
</reference>
<organism evidence="1 2">
    <name type="scientific">Leucocoprinus leucothites</name>
    <dbReference type="NCBI Taxonomy" id="201217"/>
    <lineage>
        <taxon>Eukaryota</taxon>
        <taxon>Fungi</taxon>
        <taxon>Dikarya</taxon>
        <taxon>Basidiomycota</taxon>
        <taxon>Agaricomycotina</taxon>
        <taxon>Agaricomycetes</taxon>
        <taxon>Agaricomycetidae</taxon>
        <taxon>Agaricales</taxon>
        <taxon>Agaricineae</taxon>
        <taxon>Agaricaceae</taxon>
        <taxon>Leucocoprinus</taxon>
    </lineage>
</organism>
<gene>
    <name evidence="1" type="ORF">D9756_007127</name>
</gene>
<keyword evidence="2" id="KW-1185">Reference proteome</keyword>
<evidence type="ECO:0000313" key="2">
    <source>
        <dbReference type="Proteomes" id="UP000559027"/>
    </source>
</evidence>
<comment type="caution">
    <text evidence="1">The sequence shown here is derived from an EMBL/GenBank/DDBJ whole genome shotgun (WGS) entry which is preliminary data.</text>
</comment>
<sequence>MVNDTGVFPGSHIAGLDGGGVSRINEGFHFIQLKGDTNFDPDTFLAMIDKLERLRVIRPYCPRFGSSRAASVLHTVSQQRLSSKKSGSYKVGHGDTLVVWYWEFDTEKRYFHEFQTVNYEEAMAFYRAEKFTMCNFDEEEDGG</sequence>
<evidence type="ECO:0000313" key="1">
    <source>
        <dbReference type="EMBL" id="KAF5354171.1"/>
    </source>
</evidence>
<proteinExistence type="predicted"/>
<name>A0A8H5D5V4_9AGAR</name>
<protein>
    <submittedName>
        <fullName evidence="1">Uncharacterized protein</fullName>
    </submittedName>
</protein>